<feature type="domain" description="HTH deoR-type" evidence="4">
    <location>
        <begin position="9"/>
        <end position="64"/>
    </location>
</feature>
<dbReference type="InterPro" id="IPR036388">
    <property type="entry name" value="WH-like_DNA-bd_sf"/>
</dbReference>
<evidence type="ECO:0000313" key="6">
    <source>
        <dbReference type="EMBL" id="RGI78119.1"/>
    </source>
</evidence>
<dbReference type="InterPro" id="IPR018356">
    <property type="entry name" value="Tscrpt_reg_HTH_DeoR_CS"/>
</dbReference>
<dbReference type="Proteomes" id="UP000262524">
    <property type="component" value="Unassembled WGS sequence"/>
</dbReference>
<evidence type="ECO:0000256" key="1">
    <source>
        <dbReference type="ARBA" id="ARBA00023015"/>
    </source>
</evidence>
<dbReference type="EMBL" id="QSID01000027">
    <property type="protein sequence ID" value="RHC59743.1"/>
    <property type="molecule type" value="Genomic_DNA"/>
</dbReference>
<dbReference type="Proteomes" id="UP000283700">
    <property type="component" value="Unassembled WGS sequence"/>
</dbReference>
<keyword evidence="3" id="KW-0804">Transcription</keyword>
<evidence type="ECO:0000313" key="10">
    <source>
        <dbReference type="EMBL" id="RHN12969.1"/>
    </source>
</evidence>
<dbReference type="Proteomes" id="UP000284621">
    <property type="component" value="Unassembled WGS sequence"/>
</dbReference>
<evidence type="ECO:0000313" key="5">
    <source>
        <dbReference type="EMBL" id="CUN15943.1"/>
    </source>
</evidence>
<keyword evidence="1" id="KW-0805">Transcription regulation</keyword>
<protein>
    <submittedName>
        <fullName evidence="6">DeoR/GlpR transcriptional regulator</fullName>
    </submittedName>
    <submittedName>
        <fullName evidence="5">Glycerol-3-phosphate regulon repressor</fullName>
    </submittedName>
</protein>
<dbReference type="InterPro" id="IPR037171">
    <property type="entry name" value="NagB/RpiA_transferase-like"/>
</dbReference>
<reference evidence="12 13" key="2">
    <citation type="submission" date="2018-08" db="EMBL/GenBank/DDBJ databases">
        <title>A genome reference for cultivated species of the human gut microbiota.</title>
        <authorList>
            <person name="Zou Y."/>
            <person name="Xue W."/>
            <person name="Luo G."/>
        </authorList>
    </citation>
    <scope>NUCLEOTIDE SEQUENCE [LARGE SCALE GENOMIC DNA]</scope>
    <source>
        <strain evidence="10 14">AF31-17AC</strain>
        <strain evidence="9 13">AF45-14BH</strain>
        <strain evidence="8 15">AM34-3LB</strain>
        <strain evidence="7 16">AM48-23BH</strain>
        <strain evidence="6 12">TM10-1AC</strain>
    </source>
</reference>
<dbReference type="Pfam" id="PF08220">
    <property type="entry name" value="HTH_DeoR"/>
    <property type="match status" value="1"/>
</dbReference>
<dbReference type="InterPro" id="IPR001034">
    <property type="entry name" value="DeoR_HTH"/>
</dbReference>
<name>A0A173ULK2_9FIRM</name>
<dbReference type="Gene3D" id="3.40.50.1360">
    <property type="match status" value="1"/>
</dbReference>
<dbReference type="EMBL" id="QSOE01000160">
    <property type="protein sequence ID" value="RGI78119.1"/>
    <property type="molecule type" value="Genomic_DNA"/>
</dbReference>
<dbReference type="EMBL" id="QRQO01000021">
    <property type="protein sequence ID" value="RHN12969.1"/>
    <property type="molecule type" value="Genomic_DNA"/>
</dbReference>
<reference evidence="5 11" key="1">
    <citation type="submission" date="2015-09" db="EMBL/GenBank/DDBJ databases">
        <authorList>
            <consortium name="Pathogen Informatics"/>
        </authorList>
    </citation>
    <scope>NUCLEOTIDE SEQUENCE [LARGE SCALE GENOMIC DNA]</scope>
    <source>
        <strain evidence="5 11">2789STDY5834966</strain>
    </source>
</reference>
<dbReference type="SMART" id="SM00420">
    <property type="entry name" value="HTH_DEOR"/>
    <property type="match status" value="1"/>
</dbReference>
<proteinExistence type="predicted"/>
<dbReference type="AlphaFoldDB" id="A0A173ULK2"/>
<dbReference type="SUPFAM" id="SSF46785">
    <property type="entry name" value="Winged helix' DNA-binding domain"/>
    <property type="match status" value="1"/>
</dbReference>
<dbReference type="OrthoDB" id="9797223at2"/>
<evidence type="ECO:0000313" key="13">
    <source>
        <dbReference type="Proteomes" id="UP000283497"/>
    </source>
</evidence>
<dbReference type="PANTHER" id="PTHR30363">
    <property type="entry name" value="HTH-TYPE TRANSCRIPTIONAL REGULATOR SRLR-RELATED"/>
    <property type="match status" value="1"/>
</dbReference>
<dbReference type="SMART" id="SM01134">
    <property type="entry name" value="DeoRC"/>
    <property type="match status" value="1"/>
</dbReference>
<sequence>MECRKELSGVKRREQIIDNLREHGEVTVKILSNQFGVSEMTIRRDLHLLEEQGYATIHYGGAALLDRQNIGCQSFSLRKGKESENKRRIAKKAASFIREGDVLFMDTSTTVLEILTYMPAFRVKIITNSMPVMESVYRDENIDLYMAPGLYRSVGGPLDYATAEYLSRFHYNKAFFGSTSYEPDFGTSAAEEIEAAVKKCVIENSDENYLLIDHSKMGKRNFVKWGDTDNYTAILSDEELDIDWRTKIARNGGKLILC</sequence>
<dbReference type="PROSITE" id="PS51000">
    <property type="entry name" value="HTH_DEOR_2"/>
    <property type="match status" value="1"/>
</dbReference>
<dbReference type="Proteomes" id="UP000283497">
    <property type="component" value="Unassembled WGS sequence"/>
</dbReference>
<dbReference type="EMBL" id="QSEP01000179">
    <property type="protein sequence ID" value="RGZ76804.1"/>
    <property type="molecule type" value="Genomic_DNA"/>
</dbReference>
<gene>
    <name evidence="5" type="primary">glpR_2</name>
    <name evidence="9" type="ORF">DW068_16430</name>
    <name evidence="8" type="ORF">DW833_15475</name>
    <name evidence="7" type="ORF">DW972_14935</name>
    <name evidence="10" type="ORF">DWZ29_08785</name>
    <name evidence="6" type="ORF">DXD91_14535</name>
    <name evidence="5" type="ORF">ERS852578_02552</name>
</gene>
<evidence type="ECO:0000313" key="12">
    <source>
        <dbReference type="Proteomes" id="UP000262524"/>
    </source>
</evidence>
<dbReference type="Proteomes" id="UP000286561">
    <property type="component" value="Unassembled WGS sequence"/>
</dbReference>
<dbReference type="GO" id="GO:0003700">
    <property type="term" value="F:DNA-binding transcription factor activity"/>
    <property type="evidence" value="ECO:0007669"/>
    <property type="project" value="InterPro"/>
</dbReference>
<dbReference type="PRINTS" id="PR00037">
    <property type="entry name" value="HTHLACR"/>
</dbReference>
<dbReference type="InterPro" id="IPR036390">
    <property type="entry name" value="WH_DNA-bd_sf"/>
</dbReference>
<dbReference type="Gene3D" id="1.10.10.10">
    <property type="entry name" value="Winged helix-like DNA-binding domain superfamily/Winged helix DNA-binding domain"/>
    <property type="match status" value="1"/>
</dbReference>
<evidence type="ECO:0000313" key="11">
    <source>
        <dbReference type="Proteomes" id="UP000095390"/>
    </source>
</evidence>
<evidence type="ECO:0000259" key="4">
    <source>
        <dbReference type="PROSITE" id="PS51000"/>
    </source>
</evidence>
<evidence type="ECO:0000313" key="16">
    <source>
        <dbReference type="Proteomes" id="UP000286561"/>
    </source>
</evidence>
<organism evidence="5 11">
    <name type="scientific">Anaerobutyricum hallii</name>
    <dbReference type="NCBI Taxonomy" id="39488"/>
    <lineage>
        <taxon>Bacteria</taxon>
        <taxon>Bacillati</taxon>
        <taxon>Bacillota</taxon>
        <taxon>Clostridia</taxon>
        <taxon>Lachnospirales</taxon>
        <taxon>Lachnospiraceae</taxon>
        <taxon>Anaerobutyricum</taxon>
    </lineage>
</organism>
<evidence type="ECO:0000256" key="3">
    <source>
        <dbReference type="ARBA" id="ARBA00023163"/>
    </source>
</evidence>
<evidence type="ECO:0000313" key="7">
    <source>
        <dbReference type="EMBL" id="RGZ76804.1"/>
    </source>
</evidence>
<evidence type="ECO:0000313" key="15">
    <source>
        <dbReference type="Proteomes" id="UP000284621"/>
    </source>
</evidence>
<evidence type="ECO:0000256" key="2">
    <source>
        <dbReference type="ARBA" id="ARBA00023125"/>
    </source>
</evidence>
<keyword evidence="2" id="KW-0238">DNA-binding</keyword>
<dbReference type="EMBL" id="CYYC01000040">
    <property type="protein sequence ID" value="CUN15943.1"/>
    <property type="molecule type" value="Genomic_DNA"/>
</dbReference>
<dbReference type="InterPro" id="IPR014036">
    <property type="entry name" value="DeoR-like_C"/>
</dbReference>
<dbReference type="Pfam" id="PF00455">
    <property type="entry name" value="DeoRC"/>
    <property type="match status" value="1"/>
</dbReference>
<dbReference type="EMBL" id="QRNJ01000106">
    <property type="protein sequence ID" value="RHK32663.1"/>
    <property type="molecule type" value="Genomic_DNA"/>
</dbReference>
<dbReference type="InterPro" id="IPR050313">
    <property type="entry name" value="Carb_Metab_HTH_regulators"/>
</dbReference>
<dbReference type="GO" id="GO:0003677">
    <property type="term" value="F:DNA binding"/>
    <property type="evidence" value="ECO:0007669"/>
    <property type="project" value="UniProtKB-KW"/>
</dbReference>
<dbReference type="Proteomes" id="UP000095390">
    <property type="component" value="Unassembled WGS sequence"/>
</dbReference>
<evidence type="ECO:0000313" key="8">
    <source>
        <dbReference type="EMBL" id="RHC59743.1"/>
    </source>
</evidence>
<dbReference type="PANTHER" id="PTHR30363:SF44">
    <property type="entry name" value="AGA OPERON TRANSCRIPTIONAL REPRESSOR-RELATED"/>
    <property type="match status" value="1"/>
</dbReference>
<dbReference type="PROSITE" id="PS00894">
    <property type="entry name" value="HTH_DEOR_1"/>
    <property type="match status" value="1"/>
</dbReference>
<keyword evidence="15" id="KW-1185">Reference proteome</keyword>
<dbReference type="RefSeq" id="WP_022169399.1">
    <property type="nucleotide sequence ID" value="NZ_CABJFJ010000027.1"/>
</dbReference>
<accession>A0A173ULK2</accession>
<evidence type="ECO:0000313" key="14">
    <source>
        <dbReference type="Proteomes" id="UP000283700"/>
    </source>
</evidence>
<evidence type="ECO:0000313" key="9">
    <source>
        <dbReference type="EMBL" id="RHK32663.1"/>
    </source>
</evidence>
<dbReference type="SUPFAM" id="SSF100950">
    <property type="entry name" value="NagB/RpiA/CoA transferase-like"/>
    <property type="match status" value="1"/>
</dbReference>